<dbReference type="Pfam" id="PF13704">
    <property type="entry name" value="Glyco_tranf_2_4"/>
    <property type="match status" value="1"/>
</dbReference>
<dbReference type="AlphaFoldDB" id="A0A429YUP6"/>
<dbReference type="SUPFAM" id="SSF53448">
    <property type="entry name" value="Nucleotide-diphospho-sugar transferases"/>
    <property type="match status" value="1"/>
</dbReference>
<evidence type="ECO:0000313" key="1">
    <source>
        <dbReference type="EMBL" id="RST85181.1"/>
    </source>
</evidence>
<dbReference type="EMBL" id="RWKW01000063">
    <property type="protein sequence ID" value="RST85181.1"/>
    <property type="molecule type" value="Genomic_DNA"/>
</dbReference>
<gene>
    <name evidence="1" type="ORF">EJC49_17030</name>
</gene>
<dbReference type="Proteomes" id="UP000278398">
    <property type="component" value="Unassembled WGS sequence"/>
</dbReference>
<protein>
    <recommendedName>
        <fullName evidence="3">Glycosyl transferase family 2</fullName>
    </recommendedName>
</protein>
<dbReference type="InterPro" id="IPR029044">
    <property type="entry name" value="Nucleotide-diphossugar_trans"/>
</dbReference>
<dbReference type="OrthoDB" id="835336at2"/>
<evidence type="ECO:0000313" key="2">
    <source>
        <dbReference type="Proteomes" id="UP000278398"/>
    </source>
</evidence>
<organism evidence="1 2">
    <name type="scientific">Aquibium carbonis</name>
    <dbReference type="NCBI Taxonomy" id="2495581"/>
    <lineage>
        <taxon>Bacteria</taxon>
        <taxon>Pseudomonadati</taxon>
        <taxon>Pseudomonadota</taxon>
        <taxon>Alphaproteobacteria</taxon>
        <taxon>Hyphomicrobiales</taxon>
        <taxon>Phyllobacteriaceae</taxon>
        <taxon>Aquibium</taxon>
    </lineage>
</organism>
<sequence length="320" mass="36934">MKRRRRRSIRSAPPMPRIAAITMAFNEPEFLPVWVEHYGRMIGHDHLYVVSYADHAQRNDPFRRHQLIDLPDVGFDEGKRAAMMSSLQSMLLASYDWVIMSDADELIVPDPARYASMEDFLETNRADPYFNTVGLNVVQDRGLEPALDARKPLLRQRSWVQFDAQYCKPLVSRVPLNWSPGFHACDRPRRQSNDLYLFHLRAADEMVARARIARLNALKMSQADLMAGHSRQFGFDADRYLDHVFPNPSAFCAAADDFDLAADIEHLRNAPHAFDHRGRLCRIPERFRDAIALAPAPASRKREGMRALLDKARRHFRIEQ</sequence>
<accession>A0A429YUP6</accession>
<reference evidence="1 2" key="1">
    <citation type="submission" date="2018-12" db="EMBL/GenBank/DDBJ databases">
        <title>Mesorhizobium carbonis sp. nov., isolated from coal mine water.</title>
        <authorList>
            <person name="Xin W."/>
            <person name="Xu Z."/>
            <person name="Xiang F."/>
            <person name="Zhang J."/>
            <person name="Xi L."/>
            <person name="Liu J."/>
        </authorList>
    </citation>
    <scope>NUCLEOTIDE SEQUENCE [LARGE SCALE GENOMIC DNA]</scope>
    <source>
        <strain evidence="1 2">B2.3</strain>
    </source>
</reference>
<proteinExistence type="predicted"/>
<keyword evidence="2" id="KW-1185">Reference proteome</keyword>
<name>A0A429YUP6_9HYPH</name>
<comment type="caution">
    <text evidence="1">The sequence shown here is derived from an EMBL/GenBank/DDBJ whole genome shotgun (WGS) entry which is preliminary data.</text>
</comment>
<evidence type="ECO:0008006" key="3">
    <source>
        <dbReference type="Google" id="ProtNLM"/>
    </source>
</evidence>